<evidence type="ECO:0000313" key="18">
    <source>
        <dbReference type="EMBL" id="CAG9761067.1"/>
    </source>
</evidence>
<evidence type="ECO:0000256" key="9">
    <source>
        <dbReference type="ARBA" id="ARBA00022490"/>
    </source>
</evidence>
<evidence type="ECO:0000256" key="4">
    <source>
        <dbReference type="ARBA" id="ARBA00001946"/>
    </source>
</evidence>
<evidence type="ECO:0000256" key="12">
    <source>
        <dbReference type="ARBA" id="ARBA00022837"/>
    </source>
</evidence>
<evidence type="ECO:0000256" key="16">
    <source>
        <dbReference type="SAM" id="SignalP"/>
    </source>
</evidence>
<dbReference type="PRINTS" id="PR01791">
    <property type="entry name" value="REGUCALCIN"/>
</dbReference>
<gene>
    <name evidence="18" type="ORF">CEUTPL_LOCUS1778</name>
</gene>
<feature type="binding site" evidence="15">
    <location>
        <position position="38"/>
    </location>
    <ligand>
        <name>a divalent metal cation</name>
        <dbReference type="ChEBI" id="CHEBI:60240"/>
    </ligand>
</feature>
<feature type="chain" id="PRO_5040470281" description="Regucalcin" evidence="16">
    <location>
        <begin position="20"/>
        <end position="328"/>
    </location>
</feature>
<comment type="cofactor">
    <cofactor evidence="2">
        <name>Ca(2+)</name>
        <dbReference type="ChEBI" id="CHEBI:29108"/>
    </cofactor>
</comment>
<feature type="signal peptide" evidence="16">
    <location>
        <begin position="1"/>
        <end position="19"/>
    </location>
</feature>
<evidence type="ECO:0000256" key="3">
    <source>
        <dbReference type="ARBA" id="ARBA00001936"/>
    </source>
</evidence>
<evidence type="ECO:0000256" key="11">
    <source>
        <dbReference type="ARBA" id="ARBA00022801"/>
    </source>
</evidence>
<sequence>MRCWVNILAFCCWVQGNMAQNFNQPSVTQVTEPVNMGESPVWDRRVGKLFFVDIHDGRIMAYDYDKQTMDVAAEFSGNDLTPIILTKNNPNVMIAGLNRNLAKIALYNKSAEAHILHTVQNEKPKNRFNDGKADSRGRVWIGTMGHEPSNGSLELNAGALFKFSKDNVKTPTVVIPKISISNGLTWSLDGTLFYYIDTPSEEVVQYDYYAENGSIANKKVVFSTKEKKMGYPDGMTIDENGNLWIALYNGGSVIEINPSKGTLLRRIPIPAQYTTSVAWGGPNLDVLFVTTAKRSLTLKEREGQPGAGSLYAVTNLGVRGLPEFEADL</sequence>
<feature type="binding site" evidence="15">
    <location>
        <position position="147"/>
    </location>
    <ligand>
        <name>substrate</name>
    </ligand>
</feature>
<comment type="catalytic activity">
    <reaction evidence="1">
        <text>D-glucono-1,5-lactone + H2O = D-gluconate + H(+)</text>
        <dbReference type="Rhea" id="RHEA:10440"/>
        <dbReference type="ChEBI" id="CHEBI:15377"/>
        <dbReference type="ChEBI" id="CHEBI:15378"/>
        <dbReference type="ChEBI" id="CHEBI:16217"/>
        <dbReference type="ChEBI" id="CHEBI:18391"/>
        <dbReference type="EC" id="3.1.1.17"/>
    </reaction>
</comment>
<feature type="active site" description="Proton donor/acceptor" evidence="14">
    <location>
        <position position="233"/>
    </location>
</feature>
<evidence type="ECO:0000259" key="17">
    <source>
        <dbReference type="Pfam" id="PF08450"/>
    </source>
</evidence>
<feature type="binding site" evidence="15">
    <location>
        <position position="182"/>
    </location>
    <ligand>
        <name>a divalent metal cation</name>
        <dbReference type="ChEBI" id="CHEBI:60240"/>
    </ligand>
</feature>
<feature type="binding site" evidence="15">
    <location>
        <position position="129"/>
    </location>
    <ligand>
        <name>substrate</name>
    </ligand>
</feature>
<evidence type="ECO:0000256" key="14">
    <source>
        <dbReference type="PIRSR" id="PIRSR605511-1"/>
    </source>
</evidence>
<dbReference type="InterPro" id="IPR008367">
    <property type="entry name" value="Regucalcin"/>
</dbReference>
<keyword evidence="10 15" id="KW-0479">Metal-binding</keyword>
<proteinExistence type="inferred from homology"/>
<evidence type="ECO:0000256" key="15">
    <source>
        <dbReference type="PIRSR" id="PIRSR605511-2"/>
    </source>
</evidence>
<dbReference type="SUPFAM" id="SSF63829">
    <property type="entry name" value="Calcium-dependent phosphotriesterase"/>
    <property type="match status" value="1"/>
</dbReference>
<dbReference type="Gene3D" id="2.120.10.30">
    <property type="entry name" value="TolB, C-terminal domain"/>
    <property type="match status" value="1"/>
</dbReference>
<dbReference type="GO" id="GO:0004341">
    <property type="term" value="F:gluconolactonase activity"/>
    <property type="evidence" value="ECO:0007669"/>
    <property type="project" value="UniProtKB-EC"/>
</dbReference>
<dbReference type="Pfam" id="PF08450">
    <property type="entry name" value="SGL"/>
    <property type="match status" value="1"/>
</dbReference>
<dbReference type="GO" id="GO:0005509">
    <property type="term" value="F:calcium ion binding"/>
    <property type="evidence" value="ECO:0007669"/>
    <property type="project" value="InterPro"/>
</dbReference>
<keyword evidence="12" id="KW-0106">Calcium</keyword>
<evidence type="ECO:0000256" key="5">
    <source>
        <dbReference type="ARBA" id="ARBA00004496"/>
    </source>
</evidence>
<keyword evidence="19" id="KW-1185">Reference proteome</keyword>
<evidence type="ECO:0000256" key="13">
    <source>
        <dbReference type="ARBA" id="ARBA00032464"/>
    </source>
</evidence>
<dbReference type="EMBL" id="OU892277">
    <property type="protein sequence ID" value="CAG9761067.1"/>
    <property type="molecule type" value="Genomic_DNA"/>
</dbReference>
<keyword evidence="16" id="KW-0732">Signal</keyword>
<keyword evidence="11" id="KW-0378">Hydrolase</keyword>
<evidence type="ECO:0000256" key="8">
    <source>
        <dbReference type="ARBA" id="ARBA00016808"/>
    </source>
</evidence>
<dbReference type="OrthoDB" id="423498at2759"/>
<dbReference type="GO" id="GO:0030234">
    <property type="term" value="F:enzyme regulator activity"/>
    <property type="evidence" value="ECO:0007669"/>
    <property type="project" value="InterPro"/>
</dbReference>
<comment type="cofactor">
    <cofactor evidence="3">
        <name>Mn(2+)</name>
        <dbReference type="ChEBI" id="CHEBI:29035"/>
    </cofactor>
</comment>
<dbReference type="GO" id="GO:0019853">
    <property type="term" value="P:L-ascorbic acid biosynthetic process"/>
    <property type="evidence" value="ECO:0007669"/>
    <property type="project" value="TreeGrafter"/>
</dbReference>
<evidence type="ECO:0000256" key="10">
    <source>
        <dbReference type="ARBA" id="ARBA00022723"/>
    </source>
</evidence>
<comment type="cofactor">
    <cofactor evidence="4">
        <name>Mg(2+)</name>
        <dbReference type="ChEBI" id="CHEBI:18420"/>
    </cofactor>
</comment>
<dbReference type="PANTHER" id="PTHR10907">
    <property type="entry name" value="REGUCALCIN"/>
    <property type="match status" value="1"/>
</dbReference>
<dbReference type="InterPro" id="IPR013658">
    <property type="entry name" value="SGL"/>
</dbReference>
<dbReference type="PRINTS" id="PR01790">
    <property type="entry name" value="SMP30FAMILY"/>
</dbReference>
<comment type="cofactor">
    <cofactor evidence="15">
        <name>Zn(2+)</name>
        <dbReference type="ChEBI" id="CHEBI:29105"/>
    </cofactor>
    <text evidence="15">Binds 1 divalent metal cation per subunit.</text>
</comment>
<dbReference type="AlphaFoldDB" id="A0A9N9MBR3"/>
<dbReference type="InterPro" id="IPR011042">
    <property type="entry name" value="6-blade_b-propeller_TolB-like"/>
</dbReference>
<dbReference type="Proteomes" id="UP001152799">
    <property type="component" value="Chromosome 1"/>
</dbReference>
<comment type="subcellular location">
    <subcellularLocation>
        <location evidence="5">Cytoplasm</location>
    </subcellularLocation>
</comment>
<evidence type="ECO:0000256" key="1">
    <source>
        <dbReference type="ARBA" id="ARBA00001589"/>
    </source>
</evidence>
<comment type="similarity">
    <text evidence="6">Belongs to the SMP-30/CGR1 family.</text>
</comment>
<evidence type="ECO:0000256" key="7">
    <source>
        <dbReference type="ARBA" id="ARBA00013227"/>
    </source>
</evidence>
<evidence type="ECO:0000313" key="19">
    <source>
        <dbReference type="Proteomes" id="UP001152799"/>
    </source>
</evidence>
<accession>A0A9N9MBR3</accession>
<dbReference type="EC" id="3.1.1.17" evidence="7"/>
<dbReference type="InterPro" id="IPR005511">
    <property type="entry name" value="SMP-30"/>
</dbReference>
<dbReference type="GO" id="GO:0005737">
    <property type="term" value="C:cytoplasm"/>
    <property type="evidence" value="ECO:0007669"/>
    <property type="project" value="UniProtKB-SubCell"/>
</dbReference>
<keyword evidence="9" id="KW-0963">Cytoplasm</keyword>
<feature type="binding site" evidence="15">
    <location>
        <position position="127"/>
    </location>
    <ligand>
        <name>substrate</name>
    </ligand>
</feature>
<feature type="binding site" evidence="15">
    <location>
        <position position="233"/>
    </location>
    <ligand>
        <name>a divalent metal cation</name>
        <dbReference type="ChEBI" id="CHEBI:60240"/>
    </ligand>
</feature>
<reference evidence="18" key="1">
    <citation type="submission" date="2022-01" db="EMBL/GenBank/DDBJ databases">
        <authorList>
            <person name="King R."/>
        </authorList>
    </citation>
    <scope>NUCLEOTIDE SEQUENCE</scope>
</reference>
<organism evidence="18 19">
    <name type="scientific">Ceutorhynchus assimilis</name>
    <name type="common">cabbage seed weevil</name>
    <dbReference type="NCBI Taxonomy" id="467358"/>
    <lineage>
        <taxon>Eukaryota</taxon>
        <taxon>Metazoa</taxon>
        <taxon>Ecdysozoa</taxon>
        <taxon>Arthropoda</taxon>
        <taxon>Hexapoda</taxon>
        <taxon>Insecta</taxon>
        <taxon>Pterygota</taxon>
        <taxon>Neoptera</taxon>
        <taxon>Endopterygota</taxon>
        <taxon>Coleoptera</taxon>
        <taxon>Polyphaga</taxon>
        <taxon>Cucujiformia</taxon>
        <taxon>Curculionidae</taxon>
        <taxon>Ceutorhynchinae</taxon>
        <taxon>Ceutorhynchus</taxon>
    </lineage>
</organism>
<protein>
    <recommendedName>
        <fullName evidence="8">Regucalcin</fullName>
        <ecNumber evidence="7">3.1.1.17</ecNumber>
    </recommendedName>
    <alternativeName>
        <fullName evidence="13">Gluconolactonase</fullName>
    </alternativeName>
</protein>
<keyword evidence="15" id="KW-0862">Zinc</keyword>
<feature type="domain" description="SMP-30/Gluconolactonase/LRE-like region" evidence="17">
    <location>
        <begin position="36"/>
        <end position="292"/>
    </location>
</feature>
<dbReference type="PANTHER" id="PTHR10907:SF47">
    <property type="entry name" value="REGUCALCIN"/>
    <property type="match status" value="1"/>
</dbReference>
<dbReference type="FunFam" id="2.120.10.30:FF:000027">
    <property type="entry name" value="Regucalcin homologue"/>
    <property type="match status" value="1"/>
</dbReference>
<evidence type="ECO:0000256" key="2">
    <source>
        <dbReference type="ARBA" id="ARBA00001913"/>
    </source>
</evidence>
<name>A0A9N9MBR3_9CUCU</name>
<evidence type="ECO:0000256" key="6">
    <source>
        <dbReference type="ARBA" id="ARBA00008853"/>
    </source>
</evidence>